<feature type="compositionally biased region" description="Low complexity" evidence="5">
    <location>
        <begin position="271"/>
        <end position="286"/>
    </location>
</feature>
<dbReference type="Proteomes" id="UP001465976">
    <property type="component" value="Unassembled WGS sequence"/>
</dbReference>
<dbReference type="EMBL" id="JBAHYK010000841">
    <property type="protein sequence ID" value="KAL0571001.1"/>
    <property type="molecule type" value="Genomic_DNA"/>
</dbReference>
<evidence type="ECO:0000256" key="3">
    <source>
        <dbReference type="ARBA" id="ARBA00022771"/>
    </source>
</evidence>
<feature type="region of interest" description="Disordered" evidence="5">
    <location>
        <begin position="233"/>
        <end position="327"/>
    </location>
</feature>
<keyword evidence="3" id="KW-0863">Zinc-finger</keyword>
<evidence type="ECO:0000256" key="4">
    <source>
        <dbReference type="ARBA" id="ARBA00022833"/>
    </source>
</evidence>
<accession>A0ABR3F6Z1</accession>
<evidence type="ECO:0000313" key="7">
    <source>
        <dbReference type="Proteomes" id="UP001465976"/>
    </source>
</evidence>
<organism evidence="6 7">
    <name type="scientific">Marasmius crinis-equi</name>
    <dbReference type="NCBI Taxonomy" id="585013"/>
    <lineage>
        <taxon>Eukaryota</taxon>
        <taxon>Fungi</taxon>
        <taxon>Dikarya</taxon>
        <taxon>Basidiomycota</taxon>
        <taxon>Agaricomycotina</taxon>
        <taxon>Agaricomycetes</taxon>
        <taxon>Agaricomycetidae</taxon>
        <taxon>Agaricales</taxon>
        <taxon>Marasmiineae</taxon>
        <taxon>Marasmiaceae</taxon>
        <taxon>Marasmius</taxon>
    </lineage>
</organism>
<keyword evidence="2" id="KW-0677">Repeat</keyword>
<feature type="region of interest" description="Disordered" evidence="5">
    <location>
        <begin position="177"/>
        <end position="214"/>
    </location>
</feature>
<gene>
    <name evidence="6" type="ORF">V5O48_010959</name>
</gene>
<protein>
    <recommendedName>
        <fullName evidence="8">C2H2-type domain-containing protein</fullName>
    </recommendedName>
</protein>
<proteinExistence type="predicted"/>
<feature type="region of interest" description="Disordered" evidence="5">
    <location>
        <begin position="132"/>
        <end position="157"/>
    </location>
</feature>
<evidence type="ECO:0000313" key="6">
    <source>
        <dbReference type="EMBL" id="KAL0571001.1"/>
    </source>
</evidence>
<feature type="compositionally biased region" description="Low complexity" evidence="5">
    <location>
        <begin position="192"/>
        <end position="214"/>
    </location>
</feature>
<dbReference type="PANTHER" id="PTHR23057">
    <property type="entry name" value="JUXTAPOSED WITH ANOTHER ZINC FINGER PROTEIN 1"/>
    <property type="match status" value="1"/>
</dbReference>
<keyword evidence="7" id="KW-1185">Reference proteome</keyword>
<reference evidence="6 7" key="1">
    <citation type="submission" date="2024-02" db="EMBL/GenBank/DDBJ databases">
        <title>A draft genome for the cacao thread blight pathogen Marasmius crinis-equi.</title>
        <authorList>
            <person name="Cohen S.P."/>
            <person name="Baruah I.K."/>
            <person name="Amoako-Attah I."/>
            <person name="Bukari Y."/>
            <person name="Meinhardt L.W."/>
            <person name="Bailey B.A."/>
        </authorList>
    </citation>
    <scope>NUCLEOTIDE SEQUENCE [LARGE SCALE GENOMIC DNA]</scope>
    <source>
        <strain evidence="6 7">GH-76</strain>
    </source>
</reference>
<comment type="caution">
    <text evidence="6">The sequence shown here is derived from an EMBL/GenBank/DDBJ whole genome shotgun (WGS) entry which is preliminary data.</text>
</comment>
<feature type="compositionally biased region" description="Pro residues" evidence="5">
    <location>
        <begin position="254"/>
        <end position="270"/>
    </location>
</feature>
<feature type="compositionally biased region" description="Acidic residues" evidence="5">
    <location>
        <begin position="142"/>
        <end position="151"/>
    </location>
</feature>
<dbReference type="InterPro" id="IPR051580">
    <property type="entry name" value="ZnF-Chromatin_assoc"/>
</dbReference>
<feature type="compositionally biased region" description="Pro residues" evidence="5">
    <location>
        <begin position="287"/>
        <end position="306"/>
    </location>
</feature>
<sequence>MSYGWDWWSSLNFTLGDEHEEKQHAPPQHEELITEHFHHADLSSPSPLSHLALPDEDEDVEMELNYQPPTTSEEYDYRIRDMNRLASLERNYYSTFFCCTLKLPSFHALLEHIERVHVTVVQGARYYRPVGTIAGTTPVHDNDDDETEETEERASQWPWYSPGEFAFGRELQFDQCLGLDDPESDSEPSVPAPTTTATTHTHTTTPITTPQPAVVPLLRSPLSLSIPERTILDRNGAHGSDSDTDSDASTPSLSPSPSPSSSPSPPPSPATPSVSPVSLTAPSLSLPTPPISPSTKPYPHPHPYPPTKKHTNTQPSLRRRATKDEGRYRYRCPTVGCIKAYLNPNGLKYHREKGKCSFE</sequence>
<evidence type="ECO:0000256" key="1">
    <source>
        <dbReference type="ARBA" id="ARBA00022723"/>
    </source>
</evidence>
<name>A0ABR3F6Z1_9AGAR</name>
<evidence type="ECO:0008006" key="8">
    <source>
        <dbReference type="Google" id="ProtNLM"/>
    </source>
</evidence>
<evidence type="ECO:0000256" key="2">
    <source>
        <dbReference type="ARBA" id="ARBA00022737"/>
    </source>
</evidence>
<dbReference type="PANTHER" id="PTHR23057:SF0">
    <property type="entry name" value="JUXTAPOSED WITH ANOTHER ZINC FINGER PROTEIN 1"/>
    <property type="match status" value="1"/>
</dbReference>
<keyword evidence="4" id="KW-0862">Zinc</keyword>
<evidence type="ECO:0000256" key="5">
    <source>
        <dbReference type="SAM" id="MobiDB-lite"/>
    </source>
</evidence>
<feature type="compositionally biased region" description="Basic residues" evidence="5">
    <location>
        <begin position="307"/>
        <end position="321"/>
    </location>
</feature>
<keyword evidence="1" id="KW-0479">Metal-binding</keyword>